<evidence type="ECO:0000313" key="10">
    <source>
        <dbReference type="EMBL" id="OQS02879.1"/>
    </source>
</evidence>
<protein>
    <submittedName>
        <fullName evidence="10">ATP-binding Cassette (ABC) Superfamily</fullName>
    </submittedName>
</protein>
<organism evidence="10 11">
    <name type="scientific">Thraustotheca clavata</name>
    <dbReference type="NCBI Taxonomy" id="74557"/>
    <lineage>
        <taxon>Eukaryota</taxon>
        <taxon>Sar</taxon>
        <taxon>Stramenopiles</taxon>
        <taxon>Oomycota</taxon>
        <taxon>Saprolegniomycetes</taxon>
        <taxon>Saprolegniales</taxon>
        <taxon>Achlyaceae</taxon>
        <taxon>Thraustotheca</taxon>
    </lineage>
</organism>
<dbReference type="InterPro" id="IPR027417">
    <property type="entry name" value="P-loop_NTPase"/>
</dbReference>
<dbReference type="InterPro" id="IPR003439">
    <property type="entry name" value="ABC_transporter-like_ATP-bd"/>
</dbReference>
<dbReference type="EMBL" id="JNBS01001061">
    <property type="protein sequence ID" value="OQS02879.1"/>
    <property type="molecule type" value="Genomic_DNA"/>
</dbReference>
<keyword evidence="11" id="KW-1185">Reference proteome</keyword>
<dbReference type="AlphaFoldDB" id="A0A1V9ZY36"/>
<proteinExistence type="predicted"/>
<dbReference type="GO" id="GO:0016887">
    <property type="term" value="F:ATP hydrolysis activity"/>
    <property type="evidence" value="ECO:0007669"/>
    <property type="project" value="InterPro"/>
</dbReference>
<keyword evidence="8" id="KW-0472">Membrane</keyword>
<evidence type="ECO:0000256" key="4">
    <source>
        <dbReference type="ARBA" id="ARBA00022737"/>
    </source>
</evidence>
<dbReference type="InterPro" id="IPR050173">
    <property type="entry name" value="ABC_transporter_C-like"/>
</dbReference>
<sequence length="321" mass="35705">AFVCIALRSSLGIVAAGLSLTYAAQSSFFLSRAAMWYNNMDNMMTCVERLAHYDSYTGEDDEIQCNLISQEQLEIWPTQPTITFENVSMRYRPDLPQVLRNISLSIGAQEKIGICGRTGSGKSSFMSALFRLVEVDTGAIFIDSVNIAQVPVTTLRSKLTIIPQDPVLFSGKLRFNLDPSQTHDDEELWRVLKLVHLASYLKTQGGLDCEVAEKGSNFSIGQRQLLCIARALLRQSHIVVLDEATANVDIESDKLIQEAIRTCFSQVTLLVIAHRLETIVHCDRILVLNQGQVDEFDTPANLIAQNGTFASLLHQANLNRN</sequence>
<keyword evidence="2" id="KW-0813">Transport</keyword>
<feature type="non-terminal residue" evidence="10">
    <location>
        <position position="1"/>
    </location>
</feature>
<dbReference type="FunFam" id="3.40.50.300:FF:000163">
    <property type="entry name" value="Multidrug resistance-associated protein member 4"/>
    <property type="match status" value="1"/>
</dbReference>
<dbReference type="PANTHER" id="PTHR24223:SF443">
    <property type="entry name" value="MULTIDRUG-RESISTANCE LIKE PROTEIN 1, ISOFORM I"/>
    <property type="match status" value="1"/>
</dbReference>
<dbReference type="Gene3D" id="3.40.50.300">
    <property type="entry name" value="P-loop containing nucleotide triphosphate hydrolases"/>
    <property type="match status" value="1"/>
</dbReference>
<dbReference type="STRING" id="74557.A0A1V9ZY36"/>
<keyword evidence="5" id="KW-0547">Nucleotide-binding</keyword>
<evidence type="ECO:0000256" key="1">
    <source>
        <dbReference type="ARBA" id="ARBA00004128"/>
    </source>
</evidence>
<dbReference type="PROSITE" id="PS50893">
    <property type="entry name" value="ABC_TRANSPORTER_2"/>
    <property type="match status" value="1"/>
</dbReference>
<dbReference type="GO" id="GO:0005774">
    <property type="term" value="C:vacuolar membrane"/>
    <property type="evidence" value="ECO:0007669"/>
    <property type="project" value="UniProtKB-SubCell"/>
</dbReference>
<comment type="subcellular location">
    <subcellularLocation>
        <location evidence="1">Vacuole membrane</location>
        <topology evidence="1">Multi-pass membrane protein</topology>
    </subcellularLocation>
</comment>
<dbReference type="SMART" id="SM00382">
    <property type="entry name" value="AAA"/>
    <property type="match status" value="1"/>
</dbReference>
<name>A0A1V9ZY36_9STRA</name>
<evidence type="ECO:0000256" key="5">
    <source>
        <dbReference type="ARBA" id="ARBA00022741"/>
    </source>
</evidence>
<dbReference type="Pfam" id="PF00005">
    <property type="entry name" value="ABC_tran"/>
    <property type="match status" value="1"/>
</dbReference>
<evidence type="ECO:0000256" key="2">
    <source>
        <dbReference type="ARBA" id="ARBA00022448"/>
    </source>
</evidence>
<comment type="caution">
    <text evidence="10">The sequence shown here is derived from an EMBL/GenBank/DDBJ whole genome shotgun (WGS) entry which is preliminary data.</text>
</comment>
<gene>
    <name evidence="10" type="ORF">THRCLA_04789</name>
</gene>
<keyword evidence="3" id="KW-0812">Transmembrane</keyword>
<dbReference type="CDD" id="cd03244">
    <property type="entry name" value="ABCC_MRP_domain2"/>
    <property type="match status" value="1"/>
</dbReference>
<feature type="domain" description="ABC transporter" evidence="9">
    <location>
        <begin position="82"/>
        <end position="315"/>
    </location>
</feature>
<evidence type="ECO:0000256" key="8">
    <source>
        <dbReference type="ARBA" id="ARBA00023136"/>
    </source>
</evidence>
<dbReference type="GO" id="GO:0005524">
    <property type="term" value="F:ATP binding"/>
    <property type="evidence" value="ECO:0007669"/>
    <property type="project" value="UniProtKB-KW"/>
</dbReference>
<keyword evidence="7" id="KW-1133">Transmembrane helix</keyword>
<accession>A0A1V9ZY36</accession>
<evidence type="ECO:0000256" key="6">
    <source>
        <dbReference type="ARBA" id="ARBA00022840"/>
    </source>
</evidence>
<dbReference type="PANTHER" id="PTHR24223">
    <property type="entry name" value="ATP-BINDING CASSETTE SUB-FAMILY C"/>
    <property type="match status" value="1"/>
</dbReference>
<dbReference type="Proteomes" id="UP000243217">
    <property type="component" value="Unassembled WGS sequence"/>
</dbReference>
<evidence type="ECO:0000256" key="7">
    <source>
        <dbReference type="ARBA" id="ARBA00022989"/>
    </source>
</evidence>
<dbReference type="GO" id="GO:0042626">
    <property type="term" value="F:ATPase-coupled transmembrane transporter activity"/>
    <property type="evidence" value="ECO:0007669"/>
    <property type="project" value="TreeGrafter"/>
</dbReference>
<dbReference type="InterPro" id="IPR003593">
    <property type="entry name" value="AAA+_ATPase"/>
</dbReference>
<keyword evidence="6 10" id="KW-0067">ATP-binding</keyword>
<dbReference type="SUPFAM" id="SSF52540">
    <property type="entry name" value="P-loop containing nucleoside triphosphate hydrolases"/>
    <property type="match status" value="1"/>
</dbReference>
<evidence type="ECO:0000259" key="9">
    <source>
        <dbReference type="PROSITE" id="PS50893"/>
    </source>
</evidence>
<keyword evidence="4" id="KW-0677">Repeat</keyword>
<evidence type="ECO:0000256" key="3">
    <source>
        <dbReference type="ARBA" id="ARBA00022692"/>
    </source>
</evidence>
<evidence type="ECO:0000313" key="11">
    <source>
        <dbReference type="Proteomes" id="UP000243217"/>
    </source>
</evidence>
<dbReference type="OrthoDB" id="6500128at2759"/>
<reference evidence="10 11" key="1">
    <citation type="journal article" date="2014" name="Genome Biol. Evol.">
        <title>The secreted proteins of Achlya hypogyna and Thraustotheca clavata identify the ancestral oomycete secretome and reveal gene acquisitions by horizontal gene transfer.</title>
        <authorList>
            <person name="Misner I."/>
            <person name="Blouin N."/>
            <person name="Leonard G."/>
            <person name="Richards T.A."/>
            <person name="Lane C.E."/>
        </authorList>
    </citation>
    <scope>NUCLEOTIDE SEQUENCE [LARGE SCALE GENOMIC DNA]</scope>
    <source>
        <strain evidence="10 11">ATCC 34112</strain>
    </source>
</reference>